<reference evidence="1 2" key="1">
    <citation type="submission" date="2018-10" db="EMBL/GenBank/DDBJ databases">
        <authorList>
            <person name="Ekblom R."/>
            <person name="Jareborg N."/>
        </authorList>
    </citation>
    <scope>NUCLEOTIDE SEQUENCE [LARGE SCALE GENOMIC DNA]</scope>
    <source>
        <tissue evidence="1">Muscle</tissue>
    </source>
</reference>
<organism evidence="1 2">
    <name type="scientific">Gulo gulo</name>
    <name type="common">Wolverine</name>
    <name type="synonym">Gluton</name>
    <dbReference type="NCBI Taxonomy" id="48420"/>
    <lineage>
        <taxon>Eukaryota</taxon>
        <taxon>Metazoa</taxon>
        <taxon>Chordata</taxon>
        <taxon>Craniata</taxon>
        <taxon>Vertebrata</taxon>
        <taxon>Euteleostomi</taxon>
        <taxon>Mammalia</taxon>
        <taxon>Eutheria</taxon>
        <taxon>Laurasiatheria</taxon>
        <taxon>Carnivora</taxon>
        <taxon>Caniformia</taxon>
        <taxon>Musteloidea</taxon>
        <taxon>Mustelidae</taxon>
        <taxon>Guloninae</taxon>
        <taxon>Gulo</taxon>
    </lineage>
</organism>
<name>A0A9X9Q296_GULGU</name>
<evidence type="ECO:0000313" key="1">
    <source>
        <dbReference type="EMBL" id="VCW97752.1"/>
    </source>
</evidence>
<dbReference type="EMBL" id="CYRY02022963">
    <property type="protein sequence ID" value="VCW97752.1"/>
    <property type="molecule type" value="Genomic_DNA"/>
</dbReference>
<gene>
    <name evidence="1" type="ORF">BN2614_LOCUS1</name>
</gene>
<keyword evidence="2" id="KW-1185">Reference proteome</keyword>
<evidence type="ECO:0000313" key="2">
    <source>
        <dbReference type="Proteomes" id="UP000269945"/>
    </source>
</evidence>
<dbReference type="AlphaFoldDB" id="A0A9X9Q296"/>
<comment type="caution">
    <text evidence="1">The sequence shown here is derived from an EMBL/GenBank/DDBJ whole genome shotgun (WGS) entry which is preliminary data.</text>
</comment>
<protein>
    <submittedName>
        <fullName evidence="1">Uncharacterized protein</fullName>
    </submittedName>
</protein>
<sequence>MNGWLTHAQGEDLTGPNPGRADIFSLCFCGLCFPP</sequence>
<dbReference type="Proteomes" id="UP000269945">
    <property type="component" value="Unassembled WGS sequence"/>
</dbReference>
<accession>A0A9X9Q296</accession>
<feature type="non-terminal residue" evidence="1">
    <location>
        <position position="35"/>
    </location>
</feature>
<proteinExistence type="predicted"/>